<evidence type="ECO:0000313" key="5">
    <source>
        <dbReference type="Proteomes" id="UP000095192"/>
    </source>
</evidence>
<proteinExistence type="inferred from homology"/>
<feature type="region of interest" description="Disordered" evidence="2">
    <location>
        <begin position="1"/>
        <end position="24"/>
    </location>
</feature>
<dbReference type="InParanoid" id="A0A1D3D9H8"/>
<dbReference type="VEuPathDB" id="ToxoDB:cyc_03835"/>
<evidence type="ECO:0000313" key="4">
    <source>
        <dbReference type="EMBL" id="OEH80063.1"/>
    </source>
</evidence>
<evidence type="ECO:0000259" key="3">
    <source>
        <dbReference type="Pfam" id="PF00244"/>
    </source>
</evidence>
<dbReference type="SUPFAM" id="SSF48445">
    <property type="entry name" value="14-3-3 protein"/>
    <property type="match status" value="1"/>
</dbReference>
<feature type="domain" description="14-3-3" evidence="3">
    <location>
        <begin position="310"/>
        <end position="447"/>
    </location>
</feature>
<comment type="similarity">
    <text evidence="1">Belongs to the 14-3-3 family.</text>
</comment>
<evidence type="ECO:0000256" key="2">
    <source>
        <dbReference type="SAM" id="MobiDB-lite"/>
    </source>
</evidence>
<accession>A0A1D3D9H8</accession>
<dbReference type="Proteomes" id="UP000095192">
    <property type="component" value="Unassembled WGS sequence"/>
</dbReference>
<gene>
    <name evidence="4" type="ORF">cyc_03835</name>
</gene>
<sequence>MASYPITGGPRRAPETPKSRGADIPRLLQQKQRVQMYSQVPQHQDSQQQLRPRIVAWQTPDSYAKEDDSGIYDTEAKIEVTAQCRPKEDVYQVLKEVIRVHPSLSPKHRELLGNTVKGLIADRCVAHSMISAMRAMLSAAGTAWQIARGNSAAAAVCLAAAGVAAELTMAGVSPREAGKRAAEVAVAKGVGATRNLVSRHKVEQQRQHNAAAAAAALRRAQEAAEAAGDYSGNETQENPSSTNRQNVELRSPPLPAPDSAAALSAGVHVPQYLVETATSEAVLQMAAYFDKRLDLFLRLLADEIRNLARSTWKLEAKVFYLQLSADTARYTSQVVNDTEEENRLRKQSIQFYRTALALFEAKPAEQKEGQKAEGKDEQQTLLGAKMGLKLNYAVLLHDEENGIQEAIDVLADQFREAVANVVHITDGEESRRVMTIMSLIRGNVENWCRELGRNDATALLGLDGSAAPVI</sequence>
<dbReference type="AlphaFoldDB" id="A0A1D3D9H8"/>
<feature type="compositionally biased region" description="Basic and acidic residues" evidence="2">
    <location>
        <begin position="12"/>
        <end position="23"/>
    </location>
</feature>
<reference evidence="4 5" key="1">
    <citation type="journal article" date="2016" name="BMC Genomics">
        <title>Comparative genomics reveals Cyclospora cayetanensis possesses coccidia-like metabolism and invasion components but unique surface antigens.</title>
        <authorList>
            <person name="Liu S."/>
            <person name="Wang L."/>
            <person name="Zheng H."/>
            <person name="Xu Z."/>
            <person name="Roellig D.M."/>
            <person name="Li N."/>
            <person name="Frace M.A."/>
            <person name="Tang K."/>
            <person name="Arrowood M.J."/>
            <person name="Moss D.M."/>
            <person name="Zhang L."/>
            <person name="Feng Y."/>
            <person name="Xiao L."/>
        </authorList>
    </citation>
    <scope>NUCLEOTIDE SEQUENCE [LARGE SCALE GENOMIC DNA]</scope>
    <source>
        <strain evidence="4 5">CHN_HEN01</strain>
    </source>
</reference>
<dbReference type="VEuPathDB" id="ToxoDB:LOC34620461"/>
<feature type="region of interest" description="Disordered" evidence="2">
    <location>
        <begin position="225"/>
        <end position="259"/>
    </location>
</feature>
<feature type="compositionally biased region" description="Polar residues" evidence="2">
    <location>
        <begin position="232"/>
        <end position="248"/>
    </location>
</feature>
<protein>
    <recommendedName>
        <fullName evidence="3">14-3-3 domain-containing protein</fullName>
    </recommendedName>
</protein>
<dbReference type="InterPro" id="IPR036815">
    <property type="entry name" value="14-3-3_dom_sf"/>
</dbReference>
<organism evidence="4 5">
    <name type="scientific">Cyclospora cayetanensis</name>
    <dbReference type="NCBI Taxonomy" id="88456"/>
    <lineage>
        <taxon>Eukaryota</taxon>
        <taxon>Sar</taxon>
        <taxon>Alveolata</taxon>
        <taxon>Apicomplexa</taxon>
        <taxon>Conoidasida</taxon>
        <taxon>Coccidia</taxon>
        <taxon>Eucoccidiorida</taxon>
        <taxon>Eimeriorina</taxon>
        <taxon>Eimeriidae</taxon>
        <taxon>Cyclospora</taxon>
    </lineage>
</organism>
<dbReference type="Gene3D" id="1.20.190.20">
    <property type="entry name" value="14-3-3 domain"/>
    <property type="match status" value="1"/>
</dbReference>
<dbReference type="Pfam" id="PF00244">
    <property type="entry name" value="14-3-3"/>
    <property type="match status" value="1"/>
</dbReference>
<keyword evidence="5" id="KW-1185">Reference proteome</keyword>
<evidence type="ECO:0000256" key="1">
    <source>
        <dbReference type="ARBA" id="ARBA00006141"/>
    </source>
</evidence>
<dbReference type="EMBL" id="JROU02000195">
    <property type="protein sequence ID" value="OEH80063.1"/>
    <property type="molecule type" value="Genomic_DNA"/>
</dbReference>
<comment type="caution">
    <text evidence="4">The sequence shown here is derived from an EMBL/GenBank/DDBJ whole genome shotgun (WGS) entry which is preliminary data.</text>
</comment>
<name>A0A1D3D9H8_9EIME</name>
<dbReference type="InterPro" id="IPR023410">
    <property type="entry name" value="14-3-3_domain"/>
</dbReference>